<keyword evidence="1" id="KW-0677">Repeat</keyword>
<dbReference type="Gene3D" id="1.10.1780.10">
    <property type="entry name" value="Clp, N-terminal domain"/>
    <property type="match status" value="1"/>
</dbReference>
<dbReference type="OrthoDB" id="3290891at2"/>
<dbReference type="EMBL" id="VLLL01000010">
    <property type="protein sequence ID" value="TWJ07677.1"/>
    <property type="molecule type" value="Genomic_DNA"/>
</dbReference>
<evidence type="ECO:0000256" key="1">
    <source>
        <dbReference type="PROSITE-ProRule" id="PRU01251"/>
    </source>
</evidence>
<protein>
    <submittedName>
        <fullName evidence="3">ClpA/ClpB-like protein</fullName>
    </submittedName>
</protein>
<evidence type="ECO:0000259" key="2">
    <source>
        <dbReference type="PROSITE" id="PS51903"/>
    </source>
</evidence>
<dbReference type="Proteomes" id="UP000321617">
    <property type="component" value="Unassembled WGS sequence"/>
</dbReference>
<dbReference type="PROSITE" id="PS51903">
    <property type="entry name" value="CLP_R"/>
    <property type="match status" value="1"/>
</dbReference>
<dbReference type="AlphaFoldDB" id="A0A562UPZ8"/>
<evidence type="ECO:0000313" key="4">
    <source>
        <dbReference type="Proteomes" id="UP000321617"/>
    </source>
</evidence>
<feature type="domain" description="Clp R" evidence="2">
    <location>
        <begin position="92"/>
        <end position="235"/>
    </location>
</feature>
<dbReference type="SUPFAM" id="SSF81923">
    <property type="entry name" value="Double Clp-N motif"/>
    <property type="match status" value="1"/>
</dbReference>
<evidence type="ECO:0000313" key="3">
    <source>
        <dbReference type="EMBL" id="TWJ07677.1"/>
    </source>
</evidence>
<comment type="caution">
    <text evidence="3">The sequence shown here is derived from an EMBL/GenBank/DDBJ whole genome shotgun (WGS) entry which is preliminary data.</text>
</comment>
<proteinExistence type="predicted"/>
<sequence length="244" mass="26146">MSEPLPVKLDDLIHHVTGGQPDGDALQHLSDAVLLADRLGEQADHLIGHFVDRARRSGASWTQIGQHMGVSKQAVQKRFVANRPETLDPAMFTRFTDRTRTALETAQRSAANAGHTAVEPSHLLLGVLADADALATRVVTAGDVTLEQAVRAVRETLPPDGEPTSEVLPLSPEALDIVSTRTLREALGMGHNYVGTEHLLLATLSAPDNPGARALVDLGIDHTTAKAEVTRLLASWLAARRNAE</sequence>
<dbReference type="Pfam" id="PF02861">
    <property type="entry name" value="Clp_N"/>
    <property type="match status" value="1"/>
</dbReference>
<reference evidence="3 4" key="1">
    <citation type="journal article" date="2013" name="Stand. Genomic Sci.">
        <title>Genomic Encyclopedia of Type Strains, Phase I: The one thousand microbial genomes (KMG-I) project.</title>
        <authorList>
            <person name="Kyrpides N.C."/>
            <person name="Woyke T."/>
            <person name="Eisen J.A."/>
            <person name="Garrity G."/>
            <person name="Lilburn T.G."/>
            <person name="Beck B.J."/>
            <person name="Whitman W.B."/>
            <person name="Hugenholtz P."/>
            <person name="Klenk H.P."/>
        </authorList>
    </citation>
    <scope>NUCLEOTIDE SEQUENCE [LARGE SCALE GENOMIC DNA]</scope>
    <source>
        <strain evidence="3 4">DSM 45044</strain>
    </source>
</reference>
<dbReference type="InterPro" id="IPR004176">
    <property type="entry name" value="Clp_R_N"/>
</dbReference>
<dbReference type="InterPro" id="IPR036628">
    <property type="entry name" value="Clp_N_dom_sf"/>
</dbReference>
<keyword evidence="4" id="KW-1185">Reference proteome</keyword>
<name>A0A562UPZ8_9ACTN</name>
<organism evidence="3 4">
    <name type="scientific">Stackebrandtia albiflava</name>
    <dbReference type="NCBI Taxonomy" id="406432"/>
    <lineage>
        <taxon>Bacteria</taxon>
        <taxon>Bacillati</taxon>
        <taxon>Actinomycetota</taxon>
        <taxon>Actinomycetes</taxon>
        <taxon>Glycomycetales</taxon>
        <taxon>Glycomycetaceae</taxon>
        <taxon>Stackebrandtia</taxon>
    </lineage>
</organism>
<dbReference type="RefSeq" id="WP_147143723.1">
    <property type="nucleotide sequence ID" value="NZ_BAABIJ010000006.1"/>
</dbReference>
<accession>A0A562UPZ8</accession>
<gene>
    <name evidence="3" type="ORF">LX16_4836</name>
</gene>